<protein>
    <submittedName>
        <fullName evidence="2">Paraquat-inducible protein A</fullName>
    </submittedName>
</protein>
<organism evidence="2 3">
    <name type="scientific">Yoonia rosea</name>
    <dbReference type="NCBI Taxonomy" id="287098"/>
    <lineage>
        <taxon>Bacteria</taxon>
        <taxon>Pseudomonadati</taxon>
        <taxon>Pseudomonadota</taxon>
        <taxon>Alphaproteobacteria</taxon>
        <taxon>Rhodobacterales</taxon>
        <taxon>Paracoccaceae</taxon>
        <taxon>Yoonia</taxon>
    </lineage>
</organism>
<keyword evidence="1" id="KW-0812">Transmembrane</keyword>
<evidence type="ECO:0000256" key="1">
    <source>
        <dbReference type="SAM" id="Phobius"/>
    </source>
</evidence>
<evidence type="ECO:0000313" key="3">
    <source>
        <dbReference type="Proteomes" id="UP000186997"/>
    </source>
</evidence>
<proteinExistence type="predicted"/>
<accession>A0A1R3WRR6</accession>
<dbReference type="AlphaFoldDB" id="A0A1R3WRR6"/>
<dbReference type="Pfam" id="PF04403">
    <property type="entry name" value="PqiA"/>
    <property type="match status" value="1"/>
</dbReference>
<keyword evidence="3" id="KW-1185">Reference proteome</keyword>
<reference evidence="3" key="1">
    <citation type="submission" date="2017-01" db="EMBL/GenBank/DDBJ databases">
        <authorList>
            <person name="Varghese N."/>
            <person name="Submissions S."/>
        </authorList>
    </citation>
    <scope>NUCLEOTIDE SEQUENCE [LARGE SCALE GENOMIC DNA]</scope>
    <source>
        <strain evidence="3">DSM 29591</strain>
    </source>
</reference>
<feature type="transmembrane region" description="Helical" evidence="1">
    <location>
        <begin position="96"/>
        <end position="126"/>
    </location>
</feature>
<dbReference type="InterPro" id="IPR007498">
    <property type="entry name" value="PqiA-like"/>
</dbReference>
<feature type="transmembrane region" description="Helical" evidence="1">
    <location>
        <begin position="170"/>
        <end position="190"/>
    </location>
</feature>
<dbReference type="EMBL" id="FTPR01000001">
    <property type="protein sequence ID" value="SIT81034.1"/>
    <property type="molecule type" value="Genomic_DNA"/>
</dbReference>
<dbReference type="RefSeq" id="WP_242654348.1">
    <property type="nucleotide sequence ID" value="NZ_FTPR01000001.1"/>
</dbReference>
<dbReference type="Proteomes" id="UP000186997">
    <property type="component" value="Unassembled WGS sequence"/>
</dbReference>
<keyword evidence="1" id="KW-0472">Membrane</keyword>
<name>A0A1R3WRR6_9RHOB</name>
<sequence length="209" mass="22401">MSIHTTPLDDLVACPQCDTLHMARNLPENSQAHCQRCGIVLMTSQPSAIARVLSLALTAFVMMIAAISFPFLTLDAGGLQNATSVLDAVMAFKDGYAFPLAVAVAFFIIVIPLIRLSALIYALGPLVREAKPRQGARKAFALAEKLRPWSMAEIFIVGVTVALIKVAGLAAVTIGPAFWAFAGVVVITVLKDQLICRYSIWETLDKASA</sequence>
<feature type="transmembrane region" description="Helical" evidence="1">
    <location>
        <begin position="146"/>
        <end position="164"/>
    </location>
</feature>
<gene>
    <name evidence="2" type="ORF">SAMN05421665_1205</name>
</gene>
<dbReference type="STRING" id="287098.SAMN05421665_1205"/>
<evidence type="ECO:0000313" key="2">
    <source>
        <dbReference type="EMBL" id="SIT81034.1"/>
    </source>
</evidence>
<keyword evidence="1" id="KW-1133">Transmembrane helix</keyword>
<feature type="transmembrane region" description="Helical" evidence="1">
    <location>
        <begin position="52"/>
        <end position="72"/>
    </location>
</feature>